<keyword evidence="2" id="KW-1185">Reference proteome</keyword>
<proteinExistence type="predicted"/>
<sequence length="220" mass="24408">MKTDREIDAVTLVKEIDRRTAENPIRNAVVAKLREDRFTLEDLRRLLEFEVRLNRTELAAYALAASRFTEKQEDVYCLKLQEMASRARVKLLDCARVLPIEPRTGADGQTEGFTAYAYGSYLSWLVLNASRAGLGAASLVDVRSYFSTSEELGAWLRNSRIGAPEEAVAFYGGEPEGLSTSAVAFIQAGLDAGDDPDEALRLGDVMRDVMGYFWRVVSPG</sequence>
<reference evidence="1 2" key="1">
    <citation type="submission" date="2020-08" db="EMBL/GenBank/DDBJ databases">
        <title>Genomic Encyclopedia of Type Strains, Phase III (KMG-III): the genomes of soil and plant-associated and newly described type strains.</title>
        <authorList>
            <person name="Whitman W."/>
        </authorList>
    </citation>
    <scope>NUCLEOTIDE SEQUENCE [LARGE SCALE GENOMIC DNA]</scope>
    <source>
        <strain evidence="1 2">CECT 8840</strain>
    </source>
</reference>
<name>A0A7W7QKV3_9ACTN</name>
<accession>A0A7W7QKV3</accession>
<dbReference type="Proteomes" id="UP000552644">
    <property type="component" value="Unassembled WGS sequence"/>
</dbReference>
<organism evidence="1 2">
    <name type="scientific">Streptosporangium saharense</name>
    <dbReference type="NCBI Taxonomy" id="1706840"/>
    <lineage>
        <taxon>Bacteria</taxon>
        <taxon>Bacillati</taxon>
        <taxon>Actinomycetota</taxon>
        <taxon>Actinomycetes</taxon>
        <taxon>Streptosporangiales</taxon>
        <taxon>Streptosporangiaceae</taxon>
        <taxon>Streptosporangium</taxon>
    </lineage>
</organism>
<protein>
    <recommendedName>
        <fullName evidence="3">Biliverdin-producing heme oxygenase</fullName>
    </recommendedName>
</protein>
<dbReference type="EMBL" id="JACHJP010000002">
    <property type="protein sequence ID" value="MBB4915429.1"/>
    <property type="molecule type" value="Genomic_DNA"/>
</dbReference>
<dbReference type="RefSeq" id="WP_184714091.1">
    <property type="nucleotide sequence ID" value="NZ_JACHJP010000002.1"/>
</dbReference>
<comment type="caution">
    <text evidence="1">The sequence shown here is derived from an EMBL/GenBank/DDBJ whole genome shotgun (WGS) entry which is preliminary data.</text>
</comment>
<gene>
    <name evidence="1" type="ORF">FHS44_002514</name>
</gene>
<dbReference type="AlphaFoldDB" id="A0A7W7QKV3"/>
<evidence type="ECO:0008006" key="3">
    <source>
        <dbReference type="Google" id="ProtNLM"/>
    </source>
</evidence>
<evidence type="ECO:0000313" key="1">
    <source>
        <dbReference type="EMBL" id="MBB4915429.1"/>
    </source>
</evidence>
<evidence type="ECO:0000313" key="2">
    <source>
        <dbReference type="Proteomes" id="UP000552644"/>
    </source>
</evidence>